<dbReference type="InParanoid" id="A0A078AWZ2"/>
<dbReference type="Proteomes" id="UP000039865">
    <property type="component" value="Unassembled WGS sequence"/>
</dbReference>
<name>A0A078AWZ2_STYLE</name>
<reference evidence="1 2" key="1">
    <citation type="submission" date="2014-06" db="EMBL/GenBank/DDBJ databases">
        <authorList>
            <person name="Swart Estienne"/>
        </authorList>
    </citation>
    <scope>NUCLEOTIDE SEQUENCE [LARGE SCALE GENOMIC DNA]</scope>
    <source>
        <strain evidence="1 2">130c</strain>
    </source>
</reference>
<dbReference type="OrthoDB" id="313328at2759"/>
<accession>A0A078AWZ2</accession>
<evidence type="ECO:0000313" key="2">
    <source>
        <dbReference type="Proteomes" id="UP000039865"/>
    </source>
</evidence>
<dbReference type="AlphaFoldDB" id="A0A078AWZ2"/>
<organism evidence="1 2">
    <name type="scientific">Stylonychia lemnae</name>
    <name type="common">Ciliate</name>
    <dbReference type="NCBI Taxonomy" id="5949"/>
    <lineage>
        <taxon>Eukaryota</taxon>
        <taxon>Sar</taxon>
        <taxon>Alveolata</taxon>
        <taxon>Ciliophora</taxon>
        <taxon>Intramacronucleata</taxon>
        <taxon>Spirotrichea</taxon>
        <taxon>Stichotrichia</taxon>
        <taxon>Sporadotrichida</taxon>
        <taxon>Oxytrichidae</taxon>
        <taxon>Stylonychinae</taxon>
        <taxon>Stylonychia</taxon>
    </lineage>
</organism>
<sequence>MLVIGGDHRRFKSQSNAGGVKNHSTLNHTAIITNLNDSVNHGPISIGSRMTPQMKLERSFDQRRMSARLLQISQQSKNKSKYHPFYQTCSLTSVLVNTIPVSDVVKAYKKKKSLWGIDGYDFPIFDANFDKVRTHKIVNNGKKNFIDQYVKLKSIVPAPVEYNTSGNIINPKKGSNMAKGKRMTLIDDVIRENEKNIKPGPGEYVDQTKIKYAGAFNLKDERTPCFIDEATYLATQTPGYYESKYDIVQSKTLTTKITPAKGPKGERFILEKDNSPSPVTYDAEKSHKETQLKKPKFLITKSKIVNFVDEAVKAKSIVPGVGIYNPDNAYGKISKGVSSRRR</sequence>
<gene>
    <name evidence="1" type="primary">Contig9675.g10345</name>
    <name evidence="1" type="ORF">STYLEM_14859</name>
</gene>
<keyword evidence="2" id="KW-1185">Reference proteome</keyword>
<protein>
    <submittedName>
        <fullName evidence="1">Uncharacterized protein</fullName>
    </submittedName>
</protein>
<proteinExistence type="predicted"/>
<dbReference type="EMBL" id="CCKQ01014038">
    <property type="protein sequence ID" value="CDW85772.1"/>
    <property type="molecule type" value="Genomic_DNA"/>
</dbReference>
<evidence type="ECO:0000313" key="1">
    <source>
        <dbReference type="EMBL" id="CDW85772.1"/>
    </source>
</evidence>